<dbReference type="InterPro" id="IPR028098">
    <property type="entry name" value="Glyco_trans_4-like_N"/>
</dbReference>
<dbReference type="InterPro" id="IPR017522">
    <property type="entry name" value="Sugar_tfrase_PEP-CTERM_Stp2"/>
</dbReference>
<dbReference type="PANTHER" id="PTHR45947:SF3">
    <property type="entry name" value="SULFOQUINOVOSYL TRANSFERASE SQD2"/>
    <property type="match status" value="1"/>
</dbReference>
<keyword evidence="2" id="KW-0808">Transferase</keyword>
<organism evidence="2 3">
    <name type="scientific">Nitrosomonas halophila</name>
    <dbReference type="NCBI Taxonomy" id="44576"/>
    <lineage>
        <taxon>Bacteria</taxon>
        <taxon>Pseudomonadati</taxon>
        <taxon>Pseudomonadota</taxon>
        <taxon>Betaproteobacteria</taxon>
        <taxon>Nitrosomonadales</taxon>
        <taxon>Nitrosomonadaceae</taxon>
        <taxon>Nitrosomonas</taxon>
    </lineage>
</organism>
<dbReference type="RefSeq" id="WP_245725123.1">
    <property type="nucleotide sequence ID" value="NZ_FNOY01000024.1"/>
</dbReference>
<name>A0A1H3I5H8_9PROT</name>
<dbReference type="PANTHER" id="PTHR45947">
    <property type="entry name" value="SULFOQUINOVOSYL TRANSFERASE SQD2"/>
    <property type="match status" value="1"/>
</dbReference>
<evidence type="ECO:0000313" key="2">
    <source>
        <dbReference type="EMBL" id="SDY22439.1"/>
    </source>
</evidence>
<gene>
    <name evidence="2" type="ORF">SAMN05421881_10247</name>
</gene>
<dbReference type="InterPro" id="IPR050194">
    <property type="entry name" value="Glycosyltransferase_grp1"/>
</dbReference>
<dbReference type="NCBIfam" id="TIGR03088">
    <property type="entry name" value="stp2"/>
    <property type="match status" value="1"/>
</dbReference>
<dbReference type="STRING" id="44576.SAMN05421881_10247"/>
<dbReference type="Gene3D" id="3.40.50.2000">
    <property type="entry name" value="Glycogen Phosphorylase B"/>
    <property type="match status" value="2"/>
</dbReference>
<reference evidence="2 3" key="1">
    <citation type="submission" date="2016-10" db="EMBL/GenBank/DDBJ databases">
        <authorList>
            <person name="de Groot N.N."/>
        </authorList>
    </citation>
    <scope>NUCLEOTIDE SEQUENCE [LARGE SCALE GENOMIC DNA]</scope>
    <source>
        <strain evidence="2 3">Nm1</strain>
    </source>
</reference>
<dbReference type="SUPFAM" id="SSF53756">
    <property type="entry name" value="UDP-Glycosyltransferase/glycogen phosphorylase"/>
    <property type="match status" value="1"/>
</dbReference>
<evidence type="ECO:0000313" key="3">
    <source>
        <dbReference type="Proteomes" id="UP000198640"/>
    </source>
</evidence>
<feature type="domain" description="Glycosyltransferase subfamily 4-like N-terminal" evidence="1">
    <location>
        <begin position="30"/>
        <end position="189"/>
    </location>
</feature>
<dbReference type="EMBL" id="FNOY01000024">
    <property type="protein sequence ID" value="SDY22439.1"/>
    <property type="molecule type" value="Genomic_DNA"/>
</dbReference>
<accession>A0A1H3I5H8</accession>
<evidence type="ECO:0000259" key="1">
    <source>
        <dbReference type="Pfam" id="PF13439"/>
    </source>
</evidence>
<dbReference type="Pfam" id="PF13692">
    <property type="entry name" value="Glyco_trans_1_4"/>
    <property type="match status" value="1"/>
</dbReference>
<dbReference type="AlphaFoldDB" id="A0A1H3I5H8"/>
<sequence>MQPDRRTIEQDMIKNGEPPLIAHIIYHLGVGGLENGLVNLINHMPEARYRHVIICLKGYSEFHKRLHRKDIEIIALNKREGNDLRYYGRLFKLLRQLKPAIVHTRNLATLETQLVAVAAGVKARVHGEHGRDVFDLEGKNRKYNLLRKLIRPFVHRYIAVSKDLASWLVETIQVPAARVHQIYNGVEQSRFHPDNIAPVEAFPAGFFQDQPFVIGSVGRMAAVKDYPSLVQAFLLLRERVPDNGRRLRLVIIGEGVAKAQCIDMLHAAGAEHLAWLPGERDDIAQLMRAMHLFALPSLGEGISNTILEAMASGLPVVATRVGGNAELVREGETGWLVPPGNPATLADALYRYYQDEALTTRHGQRAREVVERQFSMRAMTNGYLAVYDRLLGHETSAISNEFTN</sequence>
<dbReference type="Pfam" id="PF13439">
    <property type="entry name" value="Glyco_transf_4"/>
    <property type="match status" value="1"/>
</dbReference>
<proteinExistence type="predicted"/>
<keyword evidence="3" id="KW-1185">Reference proteome</keyword>
<dbReference type="Proteomes" id="UP000198640">
    <property type="component" value="Unassembled WGS sequence"/>
</dbReference>
<dbReference type="GO" id="GO:0016757">
    <property type="term" value="F:glycosyltransferase activity"/>
    <property type="evidence" value="ECO:0007669"/>
    <property type="project" value="UniProtKB-ARBA"/>
</dbReference>
<protein>
    <submittedName>
        <fullName evidence="2">Sugar transferase, PEP-CTERM/EpsH1 system associated</fullName>
    </submittedName>
</protein>